<evidence type="ECO:0000313" key="1">
    <source>
        <dbReference type="EMBL" id="KAJ7315748.1"/>
    </source>
</evidence>
<name>A0AAD6ZDB4_9AGAR</name>
<sequence length="199" mass="21744">MPMFAAAAFVSVRGGSHLSFDGQACDGSAGLDSSVFASDAIGTGVDVVVRLPLSTRVFATGGQTRRIPSSVQTRRILSPPAPHCRSLTLTARGALGYTVNSEPWDKHVQYLLMVFPKTDANQAYQGMLNTSCAKIYNQTETQASWSTCNWQALTTNLMKCYLQACWVVDVIAKQAVQESWRSREKENSGLDRMRGGTRE</sequence>
<protein>
    <submittedName>
        <fullName evidence="1">Uncharacterized protein</fullName>
    </submittedName>
</protein>
<keyword evidence="2" id="KW-1185">Reference proteome</keyword>
<gene>
    <name evidence="1" type="ORF">DFH08DRAFT_820325</name>
</gene>
<dbReference type="Proteomes" id="UP001218218">
    <property type="component" value="Unassembled WGS sequence"/>
</dbReference>
<comment type="caution">
    <text evidence="1">The sequence shown here is derived from an EMBL/GenBank/DDBJ whole genome shotgun (WGS) entry which is preliminary data.</text>
</comment>
<dbReference type="EMBL" id="JARIHO010000060">
    <property type="protein sequence ID" value="KAJ7315748.1"/>
    <property type="molecule type" value="Genomic_DNA"/>
</dbReference>
<dbReference type="AlphaFoldDB" id="A0AAD6ZDB4"/>
<reference evidence="1" key="1">
    <citation type="submission" date="2023-03" db="EMBL/GenBank/DDBJ databases">
        <title>Massive genome expansion in bonnet fungi (Mycena s.s.) driven by repeated elements and novel gene families across ecological guilds.</title>
        <authorList>
            <consortium name="Lawrence Berkeley National Laboratory"/>
            <person name="Harder C.B."/>
            <person name="Miyauchi S."/>
            <person name="Viragh M."/>
            <person name="Kuo A."/>
            <person name="Thoen E."/>
            <person name="Andreopoulos B."/>
            <person name="Lu D."/>
            <person name="Skrede I."/>
            <person name="Drula E."/>
            <person name="Henrissat B."/>
            <person name="Morin E."/>
            <person name="Kohler A."/>
            <person name="Barry K."/>
            <person name="LaButti K."/>
            <person name="Morin E."/>
            <person name="Salamov A."/>
            <person name="Lipzen A."/>
            <person name="Mereny Z."/>
            <person name="Hegedus B."/>
            <person name="Baldrian P."/>
            <person name="Stursova M."/>
            <person name="Weitz H."/>
            <person name="Taylor A."/>
            <person name="Grigoriev I.V."/>
            <person name="Nagy L.G."/>
            <person name="Martin F."/>
            <person name="Kauserud H."/>
        </authorList>
    </citation>
    <scope>NUCLEOTIDE SEQUENCE</scope>
    <source>
        <strain evidence="1">CBHHK002</strain>
    </source>
</reference>
<proteinExistence type="predicted"/>
<evidence type="ECO:0000313" key="2">
    <source>
        <dbReference type="Proteomes" id="UP001218218"/>
    </source>
</evidence>
<organism evidence="1 2">
    <name type="scientific">Mycena albidolilacea</name>
    <dbReference type="NCBI Taxonomy" id="1033008"/>
    <lineage>
        <taxon>Eukaryota</taxon>
        <taxon>Fungi</taxon>
        <taxon>Dikarya</taxon>
        <taxon>Basidiomycota</taxon>
        <taxon>Agaricomycotina</taxon>
        <taxon>Agaricomycetes</taxon>
        <taxon>Agaricomycetidae</taxon>
        <taxon>Agaricales</taxon>
        <taxon>Marasmiineae</taxon>
        <taxon>Mycenaceae</taxon>
        <taxon>Mycena</taxon>
    </lineage>
</organism>
<accession>A0AAD6ZDB4</accession>